<dbReference type="VEuPathDB" id="FungiDB:LEMA_P113050.1"/>
<dbReference type="Pfam" id="PF25000">
    <property type="entry name" value="DUF7779"/>
    <property type="match status" value="1"/>
</dbReference>
<sequence length="579" mass="64054">MWACISAIITHEQAELWENHESDPVREGRVEVGMPGPHYYKRLARLATCLAACIAGIPRRNPDFVNHGALLDRIRKKCAAPASRIALVGLGGVGRLSPAGYGTGGGGGGGGSGSAVQQRLSRYLPSSRHGSILAMSRTRRAALQVVEENDIITIESMNDAAAHALLHKKLGDKVDRSNGIAELATALEHMPLALVQAAAYIRERAPRCSVRQYLAEFRESDSRKTSLLNQAAGHLWRDEGASKSILLTWQISFDHVRGSRRSAADLLSLMSFFDRHGIQEALLRHPSGTAAERESAVRTDDGFEDDVLALRDYSFITVTRDANMFQMHSLVQLATRTWLDNEKQLDKWRKQFISNLCAELPTGKHEDREKCQALFPHARVALAQRPNEGESLKEWALLLYRAAEHAWQEDGADEAEQMSVMSMEARSEVFGEDNMETLRSMEMVGVARELSGKYKEAEAMDRQTLARREKLLGHEHLATLANIYSLAYLTHRHRYTESLALYDRASAGYQAVLGKDHPITRVCHQHHTEALASQEQGQLVISPMVADDRASVGTGKGKGSKLLRGLAKMGIKSSQLSAR</sequence>
<dbReference type="EMBL" id="FP929128">
    <property type="protein sequence ID" value="CBX96386.1"/>
    <property type="molecule type" value="Genomic_DNA"/>
</dbReference>
<accession>E4ZYE1</accession>
<dbReference type="Pfam" id="PF13424">
    <property type="entry name" value="TPR_12"/>
    <property type="match status" value="1"/>
</dbReference>
<organism evidence="3">
    <name type="scientific">Leptosphaeria maculans (strain JN3 / isolate v23.1.3 / race Av1-4-5-6-7-8)</name>
    <name type="common">Blackleg fungus</name>
    <name type="synonym">Phoma lingam</name>
    <dbReference type="NCBI Taxonomy" id="985895"/>
    <lineage>
        <taxon>Eukaryota</taxon>
        <taxon>Fungi</taxon>
        <taxon>Dikarya</taxon>
        <taxon>Ascomycota</taxon>
        <taxon>Pezizomycotina</taxon>
        <taxon>Dothideomycetes</taxon>
        <taxon>Pleosporomycetidae</taxon>
        <taxon>Pleosporales</taxon>
        <taxon>Pleosporineae</taxon>
        <taxon>Leptosphaeriaceae</taxon>
        <taxon>Plenodomus</taxon>
        <taxon>Plenodomus lingam/Leptosphaeria maculans species complex</taxon>
    </lineage>
</organism>
<dbReference type="HOGENOM" id="CLU_470958_0_0_1"/>
<dbReference type="Pfam" id="PF13374">
    <property type="entry name" value="TPR_10"/>
    <property type="match status" value="1"/>
</dbReference>
<dbReference type="Proteomes" id="UP000002668">
    <property type="component" value="Genome"/>
</dbReference>
<name>E4ZYE1_LEPMJ</name>
<gene>
    <name evidence="2" type="ORF">LEMA_P113050.1</name>
</gene>
<dbReference type="InParanoid" id="E4ZYE1"/>
<feature type="domain" description="DUF7779" evidence="1">
    <location>
        <begin position="261"/>
        <end position="343"/>
    </location>
</feature>
<dbReference type="eggNOG" id="KOG1840">
    <property type="taxonomic scope" value="Eukaryota"/>
</dbReference>
<dbReference type="STRING" id="985895.E4ZYE1"/>
<proteinExistence type="predicted"/>
<dbReference type="AlphaFoldDB" id="E4ZYE1"/>
<reference evidence="3" key="1">
    <citation type="journal article" date="2011" name="Nat. Commun.">
        <title>Effector diversification within compartments of the Leptosphaeria maculans genome affected by Repeat-Induced Point mutations.</title>
        <authorList>
            <person name="Rouxel T."/>
            <person name="Grandaubert J."/>
            <person name="Hane J.K."/>
            <person name="Hoede C."/>
            <person name="van de Wouw A.P."/>
            <person name="Couloux A."/>
            <person name="Dominguez V."/>
            <person name="Anthouard V."/>
            <person name="Bally P."/>
            <person name="Bourras S."/>
            <person name="Cozijnsen A.J."/>
            <person name="Ciuffetti L.M."/>
            <person name="Degrave A."/>
            <person name="Dilmaghani A."/>
            <person name="Duret L."/>
            <person name="Fudal I."/>
            <person name="Goodwin S.B."/>
            <person name="Gout L."/>
            <person name="Glaser N."/>
            <person name="Linglin J."/>
            <person name="Kema G.H.J."/>
            <person name="Lapalu N."/>
            <person name="Lawrence C.B."/>
            <person name="May K."/>
            <person name="Meyer M."/>
            <person name="Ollivier B."/>
            <person name="Poulain J."/>
            <person name="Schoch C.L."/>
            <person name="Simon A."/>
            <person name="Spatafora J.W."/>
            <person name="Stachowiak A."/>
            <person name="Turgeon B.G."/>
            <person name="Tyler B.M."/>
            <person name="Vincent D."/>
            <person name="Weissenbach J."/>
            <person name="Amselem J."/>
            <person name="Quesneville H."/>
            <person name="Oliver R.P."/>
            <person name="Wincker P."/>
            <person name="Balesdent M.-H."/>
            <person name="Howlett B.J."/>
        </authorList>
    </citation>
    <scope>NUCLEOTIDE SEQUENCE [LARGE SCALE GENOMIC DNA]</scope>
    <source>
        <strain evidence="3">JN3 / isolate v23.1.3 / race Av1-4-5-6-7-8</strain>
    </source>
</reference>
<dbReference type="OrthoDB" id="3786630at2759"/>
<keyword evidence="3" id="KW-1185">Reference proteome</keyword>
<dbReference type="InterPro" id="IPR056681">
    <property type="entry name" value="DUF7779"/>
</dbReference>
<dbReference type="PANTHER" id="PTHR46082:SF6">
    <property type="entry name" value="AAA+ ATPASE DOMAIN-CONTAINING PROTEIN-RELATED"/>
    <property type="match status" value="1"/>
</dbReference>
<dbReference type="PANTHER" id="PTHR46082">
    <property type="entry name" value="ATP/GTP-BINDING PROTEIN-RELATED"/>
    <property type="match status" value="1"/>
</dbReference>
<dbReference type="SUPFAM" id="SSF48452">
    <property type="entry name" value="TPR-like"/>
    <property type="match status" value="1"/>
</dbReference>
<dbReference type="OMA" id="KGAWYAT"/>
<dbReference type="InterPro" id="IPR011990">
    <property type="entry name" value="TPR-like_helical_dom_sf"/>
</dbReference>
<evidence type="ECO:0000313" key="2">
    <source>
        <dbReference type="EMBL" id="CBX96386.1"/>
    </source>
</evidence>
<dbReference type="InterPro" id="IPR053137">
    <property type="entry name" value="NLR-like"/>
</dbReference>
<protein>
    <recommendedName>
        <fullName evidence="1">DUF7779 domain-containing protein</fullName>
    </recommendedName>
</protein>
<evidence type="ECO:0000259" key="1">
    <source>
        <dbReference type="Pfam" id="PF25000"/>
    </source>
</evidence>
<dbReference type="Gene3D" id="1.25.40.10">
    <property type="entry name" value="Tetratricopeptide repeat domain"/>
    <property type="match status" value="1"/>
</dbReference>
<evidence type="ECO:0000313" key="3">
    <source>
        <dbReference type="Proteomes" id="UP000002668"/>
    </source>
</evidence>